<organism evidence="1 2">
    <name type="scientific">Castor canadensis</name>
    <name type="common">American beaver</name>
    <dbReference type="NCBI Taxonomy" id="51338"/>
    <lineage>
        <taxon>Eukaryota</taxon>
        <taxon>Metazoa</taxon>
        <taxon>Chordata</taxon>
        <taxon>Craniata</taxon>
        <taxon>Vertebrata</taxon>
        <taxon>Euteleostomi</taxon>
        <taxon>Mammalia</taxon>
        <taxon>Eutheria</taxon>
        <taxon>Euarchontoglires</taxon>
        <taxon>Glires</taxon>
        <taxon>Rodentia</taxon>
        <taxon>Castorimorpha</taxon>
        <taxon>Castoridae</taxon>
        <taxon>Castor</taxon>
    </lineage>
</organism>
<proteinExistence type="predicted"/>
<dbReference type="RefSeq" id="XP_073911428.1">
    <property type="nucleotide sequence ID" value="XM_074055327.1"/>
</dbReference>
<evidence type="ECO:0000313" key="2">
    <source>
        <dbReference type="RefSeq" id="XP_073911428.1"/>
    </source>
</evidence>
<evidence type="ECO:0000313" key="1">
    <source>
        <dbReference type="Proteomes" id="UP001732720"/>
    </source>
</evidence>
<sequence>MDQRELPPPVPTENEVKCDNNNNQEEEGEQFDFDSGDEVPEADRQAPSTPGVRGAEAGETPEAGRAVSPAGGRNGATMAEPAKPITTKVNPYSVIDITPFQEDQPPSPDPNVEEDVVGLHVPSGYSVPVPCGYAVPSNLPLLVPPAYSSPVIIRAESVEEEAETPEIMGDCPLSSLSSEDPPPSGDLGSQEGSALARWAADPANTAWMENPEEAIYDDVPRENSDSEPDEMIYDDVENGGEGGNSSLEYGWSSSEFESYEEQSDSECKNGIPRSFLRGSHKKQVVRRYILGSIVESEKNYVGALQRIVEHYEKPLSAMEPRVLSERKLRTVFHRIREILQCHCMFQIALASRVAEWDAVETIGDVFVASFSKSMVLGAYSEYVNNFSTAMAVLRKTCATKPAFLEFLKQSKESSPDRVTLYSLMMKPIQRFPQFILLLQDMLKNTSKGHPDRLPLQMALTELETLAEKLNERKRDADQRCEIKQIAKAINERYLNKLLSSGSRYLIRSDDVIETVYNDRGEIMKTKERRLFMLNDVLMCATVSSRSLHDSHAVTSQRYLLKWSVPLGHVDVIEYSSSPGPGEHCRFSAVHSPESLAVMANVKPRKVYMGPGQLYQDLQNLLHDLNVVGQISQLIGNLKGNYQNLNQSVAHDWTSGLQRLILKKEDEIRAADRCRIQLQLPGKQDKSGRPTFFTAVFNTFTPAIKESWVSHLQMAKLALEEENHLGWFCVGDDGNQTKKETHPLLVGHTPVMVARQPEFKIECAAYNPEPYLSNESQPDSLSTAHGFLWIGSCSNQMGQIAIVSFQNSNPKVIECFNVESRILCMVYIPVEEQPREPSAAPDAEPTAARASDVPTICLGTEEGSISIYKSSQGSKKVRLQHFFTPEKSTVMSLACSPQGLYAGLVNGSVASYTKATDGSWNSEPQKVIKLGVLPVRSLLLVEDTLWAASGGQVSMVSTETHAIEGQLEAHQEEGMVISHMAVAGVGIWIAFTSGSTLRLFHTETLKHLQDVNIAAPVHSMLPGHQRLSVTSLLVCHGLLMVGTSLGVVVALPVPRLQGIPKVTGRGMVSYHAHQGPVKFIVTATTLQKKDQDGARDSPPPGPEPQSEDQKDMLPGEGPPSRPSHSDPDTAVWLGDTLGLTSQKSDLSSSSGSLSLSHGSSSLEHRSEDSSVCDLLKDPSAYCRSRAQRSRRAKASSVLVVCGGQGHRRVHKKARQPQEEVMSSVMVWQIPLLSA</sequence>
<accession>A0AC58L2P0</accession>
<dbReference type="Proteomes" id="UP001732720">
    <property type="component" value="Chromosome 14"/>
</dbReference>
<reference evidence="2" key="1">
    <citation type="submission" date="2025-08" db="UniProtKB">
        <authorList>
            <consortium name="RefSeq"/>
        </authorList>
    </citation>
    <scope>IDENTIFICATION</scope>
</reference>
<protein>
    <submittedName>
        <fullName evidence="2">Rho guanine nucleotide exchange factor 10 isoform X8</fullName>
    </submittedName>
</protein>
<keyword evidence="1" id="KW-1185">Reference proteome</keyword>
<name>A0AC58L2P0_CASCN</name>
<gene>
    <name evidence="2" type="primary">Arhgef10</name>
</gene>